<dbReference type="Pfam" id="PF15261">
    <property type="entry name" value="JHY"/>
    <property type="match status" value="1"/>
</dbReference>
<feature type="non-terminal residue" evidence="2">
    <location>
        <position position="133"/>
    </location>
</feature>
<dbReference type="AlphaFoldDB" id="A0A7K6AK99"/>
<dbReference type="InterPro" id="IPR027968">
    <property type="entry name" value="JHY"/>
</dbReference>
<evidence type="ECO:0000313" key="3">
    <source>
        <dbReference type="Proteomes" id="UP000544127"/>
    </source>
</evidence>
<name>A0A7K6AK99_UPUEP</name>
<comment type="caution">
    <text evidence="2">The sequence shown here is derived from an EMBL/GenBank/DDBJ whole genome shotgun (WGS) entry which is preliminary data.</text>
</comment>
<feature type="non-terminal residue" evidence="2">
    <location>
        <position position="1"/>
    </location>
</feature>
<gene>
    <name evidence="2" type="primary">Jhy</name>
    <name evidence="2" type="ORF">UPUEPO_R05419</name>
</gene>
<protein>
    <submittedName>
        <fullName evidence="2">JHY protein</fullName>
    </submittedName>
</protein>
<proteinExistence type="predicted"/>
<dbReference type="EMBL" id="VZRI01002387">
    <property type="protein sequence ID" value="NWU90364.1"/>
    <property type="molecule type" value="Genomic_DNA"/>
</dbReference>
<evidence type="ECO:0000256" key="1">
    <source>
        <dbReference type="SAM" id="MobiDB-lite"/>
    </source>
</evidence>
<evidence type="ECO:0000313" key="2">
    <source>
        <dbReference type="EMBL" id="NWU90364.1"/>
    </source>
</evidence>
<dbReference type="PANTHER" id="PTHR14726">
    <property type="entry name" value="JHY PROTEIN HOMOLOG"/>
    <property type="match status" value="1"/>
</dbReference>
<reference evidence="2 3" key="1">
    <citation type="submission" date="2019-09" db="EMBL/GenBank/DDBJ databases">
        <title>Bird 10,000 Genomes (B10K) Project - Family phase.</title>
        <authorList>
            <person name="Zhang G."/>
        </authorList>
    </citation>
    <scope>NUCLEOTIDE SEQUENCE [LARGE SCALE GENOMIC DNA]</scope>
    <source>
        <strain evidence="2">B10K-DU-012-37</strain>
    </source>
</reference>
<sequence length="133" mass="15317">SSKNYVTLDLKLGGLGPDYEAVKKKQERLKQQKEYSKQIKEHNMKNISSVPTLPVIPQLPPPGSRQKALEYAKMISRPKTFMGRQPNGEMKGKVFLLKVLNEERLPPIKPLKNLQSRHKEEKKIGDAFRLFHI</sequence>
<feature type="region of interest" description="Disordered" evidence="1">
    <location>
        <begin position="41"/>
        <end position="64"/>
    </location>
</feature>
<keyword evidence="3" id="KW-1185">Reference proteome</keyword>
<dbReference type="OrthoDB" id="10057281at2759"/>
<accession>A0A7K6AK99</accession>
<dbReference type="GO" id="GO:0035082">
    <property type="term" value="P:axoneme assembly"/>
    <property type="evidence" value="ECO:0007669"/>
    <property type="project" value="TreeGrafter"/>
</dbReference>
<organism evidence="2 3">
    <name type="scientific">Upupa epops</name>
    <name type="common">Eurasian hoopoe</name>
    <dbReference type="NCBI Taxonomy" id="57439"/>
    <lineage>
        <taxon>Eukaryota</taxon>
        <taxon>Metazoa</taxon>
        <taxon>Chordata</taxon>
        <taxon>Craniata</taxon>
        <taxon>Vertebrata</taxon>
        <taxon>Euteleostomi</taxon>
        <taxon>Archelosauria</taxon>
        <taxon>Archosauria</taxon>
        <taxon>Dinosauria</taxon>
        <taxon>Saurischia</taxon>
        <taxon>Theropoda</taxon>
        <taxon>Coelurosauria</taxon>
        <taxon>Aves</taxon>
        <taxon>Neognathae</taxon>
        <taxon>Neoaves</taxon>
        <taxon>Telluraves</taxon>
        <taxon>Coraciimorphae</taxon>
        <taxon>Bucerotiformes</taxon>
        <taxon>Upupidae</taxon>
        <taxon>Upupa</taxon>
    </lineage>
</organism>
<dbReference type="Proteomes" id="UP000544127">
    <property type="component" value="Unassembled WGS sequence"/>
</dbReference>
<dbReference type="PANTHER" id="PTHR14726:SF1">
    <property type="entry name" value="JHY PROTEIN HOMOLOG"/>
    <property type="match status" value="1"/>
</dbReference>